<feature type="signal peptide" evidence="2">
    <location>
        <begin position="1"/>
        <end position="19"/>
    </location>
</feature>
<keyword evidence="4" id="KW-1185">Reference proteome</keyword>
<protein>
    <submittedName>
        <fullName evidence="3">Uncharacterized protein</fullName>
    </submittedName>
</protein>
<dbReference type="AlphaFoldDB" id="A0A9P8TLQ7"/>
<feature type="chain" id="PRO_5040436409" evidence="2">
    <location>
        <begin position="20"/>
        <end position="364"/>
    </location>
</feature>
<proteinExistence type="predicted"/>
<evidence type="ECO:0000256" key="2">
    <source>
        <dbReference type="SAM" id="SignalP"/>
    </source>
</evidence>
<organism evidence="3 4">
    <name type="scientific">Wickerhamomyces pijperi</name>
    <name type="common">Yeast</name>
    <name type="synonym">Pichia pijperi</name>
    <dbReference type="NCBI Taxonomy" id="599730"/>
    <lineage>
        <taxon>Eukaryota</taxon>
        <taxon>Fungi</taxon>
        <taxon>Dikarya</taxon>
        <taxon>Ascomycota</taxon>
        <taxon>Saccharomycotina</taxon>
        <taxon>Saccharomycetes</taxon>
        <taxon>Phaffomycetales</taxon>
        <taxon>Wickerhamomycetaceae</taxon>
        <taxon>Wickerhamomyces</taxon>
    </lineage>
</organism>
<accession>A0A9P8TLQ7</accession>
<gene>
    <name evidence="3" type="ORF">WICPIJ_005646</name>
</gene>
<keyword evidence="2" id="KW-0732">Signal</keyword>
<evidence type="ECO:0000313" key="4">
    <source>
        <dbReference type="Proteomes" id="UP000774326"/>
    </source>
</evidence>
<dbReference type="Proteomes" id="UP000774326">
    <property type="component" value="Unassembled WGS sequence"/>
</dbReference>
<name>A0A9P8TLQ7_WICPI</name>
<evidence type="ECO:0000256" key="1">
    <source>
        <dbReference type="SAM" id="MobiDB-lite"/>
    </source>
</evidence>
<comment type="caution">
    <text evidence="3">The sequence shown here is derived from an EMBL/GenBank/DDBJ whole genome shotgun (WGS) entry which is preliminary data.</text>
</comment>
<sequence>MRYNIIVPIILSAIAEAQASPEEARQQLVAEAGSIKPVTEVKIISKEQSPILVNETGYNTVKAPAPIDGSYLGQEDNDYAYLSYNPSSAANGDYNIDEHIFQMDSEENYGDERGHDAAIQELLIREESAYKEKGPSGYNAEYFRKHFNANEEDLLVTIASPYHLAPKYDGKVHPEERKKLKLKDGHNKNLNYPGAVPVPVSNPQTAPGSHYVGDQNEYLFDSQHPGNEKNEYEKFPAEEQDEDLAHWERILSEERARKEKEKNLNNVLAPGSSENKKVSEEEETTKTTKGKQVLEESESGILFKNSTFLERTSNASNSSNSSSGRWQRGGRESLLEHDFLENSSTKLVATLGFSVALSLVVLLF</sequence>
<dbReference type="EMBL" id="JAEUBG010003146">
    <property type="protein sequence ID" value="KAH3683374.1"/>
    <property type="molecule type" value="Genomic_DNA"/>
</dbReference>
<evidence type="ECO:0000313" key="3">
    <source>
        <dbReference type="EMBL" id="KAH3683374.1"/>
    </source>
</evidence>
<reference evidence="3" key="2">
    <citation type="submission" date="2021-01" db="EMBL/GenBank/DDBJ databases">
        <authorList>
            <person name="Schikora-Tamarit M.A."/>
        </authorList>
    </citation>
    <scope>NUCLEOTIDE SEQUENCE</scope>
    <source>
        <strain evidence="3">CBS2887</strain>
    </source>
</reference>
<feature type="region of interest" description="Disordered" evidence="1">
    <location>
        <begin position="260"/>
        <end position="293"/>
    </location>
</feature>
<reference evidence="3" key="1">
    <citation type="journal article" date="2021" name="Open Biol.">
        <title>Shared evolutionary footprints suggest mitochondrial oxidative damage underlies multiple complex I losses in fungi.</title>
        <authorList>
            <person name="Schikora-Tamarit M.A."/>
            <person name="Marcet-Houben M."/>
            <person name="Nosek J."/>
            <person name="Gabaldon T."/>
        </authorList>
    </citation>
    <scope>NUCLEOTIDE SEQUENCE</scope>
    <source>
        <strain evidence="3">CBS2887</strain>
    </source>
</reference>
<feature type="region of interest" description="Disordered" evidence="1">
    <location>
        <begin position="196"/>
        <end position="230"/>
    </location>
</feature>